<gene>
    <name evidence="9" type="ORF">B0A54_04704</name>
</gene>
<evidence type="ECO:0000256" key="6">
    <source>
        <dbReference type="ARBA" id="ARBA00033752"/>
    </source>
</evidence>
<keyword evidence="5" id="KW-0687">Ribonucleoprotein</keyword>
<comment type="caution">
    <text evidence="9">The sequence shown here is derived from an EMBL/GenBank/DDBJ whole genome shotgun (WGS) entry which is preliminary data.</text>
</comment>
<evidence type="ECO:0000256" key="8">
    <source>
        <dbReference type="SAM" id="MobiDB-lite"/>
    </source>
</evidence>
<keyword evidence="3" id="KW-0689">Ribosomal protein</keyword>
<dbReference type="GO" id="GO:0003735">
    <property type="term" value="F:structural constituent of ribosome"/>
    <property type="evidence" value="ECO:0007669"/>
    <property type="project" value="TreeGrafter"/>
</dbReference>
<feature type="compositionally biased region" description="Low complexity" evidence="8">
    <location>
        <begin position="35"/>
        <end position="99"/>
    </location>
</feature>
<proteinExistence type="inferred from homology"/>
<dbReference type="STRING" id="329885.A0A4U0V846"/>
<dbReference type="InterPro" id="IPR013870">
    <property type="entry name" value="Ribosomal_mL54"/>
</dbReference>
<evidence type="ECO:0000256" key="3">
    <source>
        <dbReference type="ARBA" id="ARBA00022980"/>
    </source>
</evidence>
<dbReference type="Pfam" id="PF08561">
    <property type="entry name" value="Ribosomal_L37"/>
    <property type="match status" value="1"/>
</dbReference>
<organism evidence="9 10">
    <name type="scientific">Friedmanniomyces endolithicus</name>
    <dbReference type="NCBI Taxonomy" id="329885"/>
    <lineage>
        <taxon>Eukaryota</taxon>
        <taxon>Fungi</taxon>
        <taxon>Dikarya</taxon>
        <taxon>Ascomycota</taxon>
        <taxon>Pezizomycotina</taxon>
        <taxon>Dothideomycetes</taxon>
        <taxon>Dothideomycetidae</taxon>
        <taxon>Mycosphaerellales</taxon>
        <taxon>Teratosphaeriaceae</taxon>
        <taxon>Friedmanniomyces</taxon>
    </lineage>
</organism>
<dbReference type="Proteomes" id="UP000310066">
    <property type="component" value="Unassembled WGS sequence"/>
</dbReference>
<dbReference type="PANTHER" id="PTHR28595:SF1">
    <property type="entry name" value="LARGE RIBOSOMAL SUBUNIT PROTEIN ML54"/>
    <property type="match status" value="1"/>
</dbReference>
<feature type="region of interest" description="Disordered" evidence="8">
    <location>
        <begin position="35"/>
        <end position="109"/>
    </location>
</feature>
<dbReference type="EMBL" id="NAJP01000014">
    <property type="protein sequence ID" value="TKA44753.1"/>
    <property type="molecule type" value="Genomic_DNA"/>
</dbReference>
<dbReference type="OrthoDB" id="10252718at2759"/>
<evidence type="ECO:0000256" key="5">
    <source>
        <dbReference type="ARBA" id="ARBA00023274"/>
    </source>
</evidence>
<keyword evidence="2" id="KW-0809">Transit peptide</keyword>
<comment type="subcellular location">
    <subcellularLocation>
        <location evidence="1">Mitochondrion</location>
    </subcellularLocation>
</comment>
<evidence type="ECO:0000256" key="2">
    <source>
        <dbReference type="ARBA" id="ARBA00022946"/>
    </source>
</evidence>
<evidence type="ECO:0000256" key="1">
    <source>
        <dbReference type="ARBA" id="ARBA00004173"/>
    </source>
</evidence>
<comment type="similarity">
    <text evidence="6">Belongs to the mitochondrion-specific ribosomal protein mL54 family.</text>
</comment>
<evidence type="ECO:0000256" key="4">
    <source>
        <dbReference type="ARBA" id="ARBA00023128"/>
    </source>
</evidence>
<sequence length="237" mass="25376">MRDAKLCLLPRFANTTNMICQRCLKRLARRNVISSTTRAFSQSSTARATAQPTTATTPHPEGLPAAPSVSAAQPSTTATPPRPSKTSSQTPTKSKAAAKLPPSSVPAGTVLKGLNFMKNKQDPVAMEDHEYPDWLWNVLAEKESQAAGTGVNEGDLFAKSKKQRQKAAKALRKQQLLDPDALAPKVPLYEQSVDLPAGDGTLGGALEAGEARGELVRSMRGMRRKGIKEGNFLRGMG</sequence>
<accession>A0A4U0V846</accession>
<dbReference type="PANTHER" id="PTHR28595">
    <property type="entry name" value="39S RIBOSOMAL PROTEIN L54, MITOCHONDRIAL"/>
    <property type="match status" value="1"/>
</dbReference>
<reference evidence="9 10" key="1">
    <citation type="submission" date="2017-03" db="EMBL/GenBank/DDBJ databases">
        <title>Genomes of endolithic fungi from Antarctica.</title>
        <authorList>
            <person name="Coleine C."/>
            <person name="Masonjones S."/>
            <person name="Stajich J.E."/>
        </authorList>
    </citation>
    <scope>NUCLEOTIDE SEQUENCE [LARGE SCALE GENOMIC DNA]</scope>
    <source>
        <strain evidence="9 10">CCFEE 5311</strain>
    </source>
</reference>
<protein>
    <recommendedName>
        <fullName evidence="7">Large ribosomal subunit protein mL54</fullName>
    </recommendedName>
</protein>
<dbReference type="AlphaFoldDB" id="A0A4U0V846"/>
<dbReference type="GO" id="GO:0005762">
    <property type="term" value="C:mitochondrial large ribosomal subunit"/>
    <property type="evidence" value="ECO:0007669"/>
    <property type="project" value="TreeGrafter"/>
</dbReference>
<evidence type="ECO:0000313" key="9">
    <source>
        <dbReference type="EMBL" id="TKA44753.1"/>
    </source>
</evidence>
<name>A0A4U0V846_9PEZI</name>
<evidence type="ECO:0000256" key="7">
    <source>
        <dbReference type="ARBA" id="ARBA00035179"/>
    </source>
</evidence>
<keyword evidence="4" id="KW-0496">Mitochondrion</keyword>
<evidence type="ECO:0000313" key="10">
    <source>
        <dbReference type="Proteomes" id="UP000310066"/>
    </source>
</evidence>